<comment type="caution">
    <text evidence="2">The sequence shown here is derived from an EMBL/GenBank/DDBJ whole genome shotgun (WGS) entry which is preliminary data.</text>
</comment>
<feature type="region of interest" description="Disordered" evidence="1">
    <location>
        <begin position="1"/>
        <end position="33"/>
    </location>
</feature>
<dbReference type="AlphaFoldDB" id="A0A9P0LYY8"/>
<dbReference type="OrthoDB" id="654211at2759"/>
<evidence type="ECO:0000256" key="1">
    <source>
        <dbReference type="SAM" id="MobiDB-lite"/>
    </source>
</evidence>
<sequence length="241" mass="26298">MNSDNQGVLSGHNSANSENSSQRPPPTTSVPTDLRVNTTALNAVALSSVAKYWVLTNLLPGPIPQVSVYGLPGTSRDNQGKIPQDAAMLSQHGILPTDPSLLLQQHAQIPVSISTSQGNISIPAGAIQLEGTHINPNQHQNDAMAAQNQMTRDIRMAHTQQQAPQQAQHQQQQQQPPQPHQHGSQQPQQQNMVQVQLQAGQLQMTGDNQLNQQQALTVQQLQQLQVQQVLDNVVREKICHI</sequence>
<evidence type="ECO:0000313" key="3">
    <source>
        <dbReference type="Proteomes" id="UP001152888"/>
    </source>
</evidence>
<proteinExistence type="predicted"/>
<name>A0A9P0LYY8_ACAOB</name>
<feature type="region of interest" description="Disordered" evidence="1">
    <location>
        <begin position="156"/>
        <end position="193"/>
    </location>
</feature>
<gene>
    <name evidence="2" type="ORF">ACAOBT_LOCUS26854</name>
</gene>
<evidence type="ECO:0000313" key="2">
    <source>
        <dbReference type="EMBL" id="CAH2002576.1"/>
    </source>
</evidence>
<reference evidence="2" key="1">
    <citation type="submission" date="2022-03" db="EMBL/GenBank/DDBJ databases">
        <authorList>
            <person name="Sayadi A."/>
        </authorList>
    </citation>
    <scope>NUCLEOTIDE SEQUENCE</scope>
</reference>
<dbReference type="EMBL" id="CAKOFQ010007499">
    <property type="protein sequence ID" value="CAH2002576.1"/>
    <property type="molecule type" value="Genomic_DNA"/>
</dbReference>
<organism evidence="2 3">
    <name type="scientific">Acanthoscelides obtectus</name>
    <name type="common">Bean weevil</name>
    <name type="synonym">Bruchus obtectus</name>
    <dbReference type="NCBI Taxonomy" id="200917"/>
    <lineage>
        <taxon>Eukaryota</taxon>
        <taxon>Metazoa</taxon>
        <taxon>Ecdysozoa</taxon>
        <taxon>Arthropoda</taxon>
        <taxon>Hexapoda</taxon>
        <taxon>Insecta</taxon>
        <taxon>Pterygota</taxon>
        <taxon>Neoptera</taxon>
        <taxon>Endopterygota</taxon>
        <taxon>Coleoptera</taxon>
        <taxon>Polyphaga</taxon>
        <taxon>Cucujiformia</taxon>
        <taxon>Chrysomeloidea</taxon>
        <taxon>Chrysomelidae</taxon>
        <taxon>Bruchinae</taxon>
        <taxon>Bruchini</taxon>
        <taxon>Acanthoscelides</taxon>
    </lineage>
</organism>
<keyword evidence="3" id="KW-1185">Reference proteome</keyword>
<feature type="compositionally biased region" description="Polar residues" evidence="1">
    <location>
        <begin position="1"/>
        <end position="22"/>
    </location>
</feature>
<accession>A0A9P0LYY8</accession>
<feature type="compositionally biased region" description="Low complexity" evidence="1">
    <location>
        <begin position="160"/>
        <end position="193"/>
    </location>
</feature>
<dbReference type="Proteomes" id="UP001152888">
    <property type="component" value="Unassembled WGS sequence"/>
</dbReference>
<protein>
    <submittedName>
        <fullName evidence="2">Uncharacterized protein</fullName>
    </submittedName>
</protein>